<evidence type="ECO:0000313" key="2">
    <source>
        <dbReference type="Proteomes" id="UP001163082"/>
    </source>
</evidence>
<proteinExistence type="predicted"/>
<gene>
    <name evidence="1" type="ORF">K1Y77_08145</name>
</gene>
<name>A0ABY6JVI4_9GAMM</name>
<evidence type="ECO:0000313" key="1">
    <source>
        <dbReference type="EMBL" id="UYV20602.1"/>
    </source>
</evidence>
<sequence>MSNIEPPITVLRMKQLVKKIGISRSSVYEKMNPKSPRYDKTFPRPFKLGKSAVGWFESDINQWLMQRHA</sequence>
<dbReference type="PANTHER" id="PTHR36154">
    <property type="entry name" value="DNA-BINDING TRANSCRIPTIONAL ACTIVATOR ALPA"/>
    <property type="match status" value="1"/>
</dbReference>
<dbReference type="RefSeq" id="WP_083004129.1">
    <property type="nucleotide sequence ID" value="NZ_CP080627.1"/>
</dbReference>
<accession>A0ABY6JVI4</accession>
<reference evidence="1 2" key="1">
    <citation type="journal article" date="2022" name="Antonie Van Leeuwenhoek">
        <title>Whole genome sequencing of the halophilic Halomonas qaidamensis XH36, a novel species strain with high ectoine production.</title>
        <authorList>
            <person name="Zhang T."/>
            <person name="Cui T."/>
            <person name="Cao Y."/>
            <person name="Li Y."/>
            <person name="Li F."/>
            <person name="Zhu D."/>
            <person name="Xing J."/>
        </authorList>
    </citation>
    <scope>NUCLEOTIDE SEQUENCE [LARGE SCALE GENOMIC DNA]</scope>
    <source>
        <strain evidence="1 2">XH36</strain>
    </source>
</reference>
<dbReference type="InterPro" id="IPR010260">
    <property type="entry name" value="AlpA"/>
</dbReference>
<keyword evidence="2" id="KW-1185">Reference proteome</keyword>
<dbReference type="Proteomes" id="UP001163082">
    <property type="component" value="Chromosome"/>
</dbReference>
<organism evidence="1 2">
    <name type="scientific">Halomonas qaidamensis</name>
    <dbReference type="NCBI Taxonomy" id="2866211"/>
    <lineage>
        <taxon>Bacteria</taxon>
        <taxon>Pseudomonadati</taxon>
        <taxon>Pseudomonadota</taxon>
        <taxon>Gammaproteobacteria</taxon>
        <taxon>Oceanospirillales</taxon>
        <taxon>Halomonadaceae</taxon>
        <taxon>Halomonas</taxon>
    </lineage>
</organism>
<dbReference type="Pfam" id="PF05930">
    <property type="entry name" value="Phage_AlpA"/>
    <property type="match status" value="1"/>
</dbReference>
<dbReference type="EMBL" id="CP080627">
    <property type="protein sequence ID" value="UYV20602.1"/>
    <property type="molecule type" value="Genomic_DNA"/>
</dbReference>
<dbReference type="InterPro" id="IPR052931">
    <property type="entry name" value="Prophage_regulatory_activator"/>
</dbReference>
<protein>
    <submittedName>
        <fullName evidence="1">AlpA family phage regulatory protein</fullName>
    </submittedName>
</protein>
<dbReference type="PANTHER" id="PTHR36154:SF1">
    <property type="entry name" value="DNA-BINDING TRANSCRIPTIONAL ACTIVATOR ALPA"/>
    <property type="match status" value="1"/>
</dbReference>
<dbReference type="Gene3D" id="1.10.238.160">
    <property type="match status" value="1"/>
</dbReference>